<dbReference type="Proteomes" id="UP000000851">
    <property type="component" value="Chromosome"/>
</dbReference>
<dbReference type="PRINTS" id="PR00359">
    <property type="entry name" value="BP450"/>
</dbReference>
<sequence>MTTSTAPEGSSAGSPFPMYTPEFAADPHGAYAEMRRAHGSLVPVLLDPEVPATLVIGYRTAIRILHDQERFPADSRRWEQGVSASCPVRPMMEWRPNALRSAGIEHARYRSSNVYALNGVDLHGLRTVVQDVAAGLINDLSQSGKADLITQYAFPLAFQVLNTLLGCPPEIGERVAIGMAKIFEGIDAEAGNAQLAAALAELVMMKKEHPADDVTTRLLQHESALEVPEMVHQLACIYGAGIEPQQNLIANALLLILTDERFSGDVLDGNLTVRDALDEVLYQDPPMANYALSFPPYPVQIDGVWLPADQPVVISMSACNNDPAIASDHRTGNRAHLAWSAGPHACPAQSAAYLIAQAAIDQILDALPEMELAVPKEDLVWRPGPFARALASLPVVVPGSPSNPLR</sequence>
<dbReference type="Gene3D" id="1.10.630.10">
    <property type="entry name" value="Cytochrome P450"/>
    <property type="match status" value="1"/>
</dbReference>
<evidence type="ECO:0000256" key="1">
    <source>
        <dbReference type="ARBA" id="ARBA00010617"/>
    </source>
</evidence>
<dbReference type="GO" id="GO:0020037">
    <property type="term" value="F:heme binding"/>
    <property type="evidence" value="ECO:0007669"/>
    <property type="project" value="InterPro"/>
</dbReference>
<dbReference type="InParanoid" id="C7QI03"/>
<name>C7QI03_CATAD</name>
<comment type="similarity">
    <text evidence="1">Belongs to the cytochrome P450 family.</text>
</comment>
<keyword evidence="2" id="KW-0560">Oxidoreductase</keyword>
<gene>
    <name evidence="2" type="ordered locus">Caci_4184</name>
</gene>
<dbReference type="InterPro" id="IPR036396">
    <property type="entry name" value="Cyt_P450_sf"/>
</dbReference>
<dbReference type="InterPro" id="IPR002397">
    <property type="entry name" value="Cyt_P450_B"/>
</dbReference>
<keyword evidence="2" id="KW-0503">Monooxygenase</keyword>
<dbReference type="STRING" id="479433.Caci_4184"/>
<dbReference type="eggNOG" id="COG2124">
    <property type="taxonomic scope" value="Bacteria"/>
</dbReference>
<evidence type="ECO:0000313" key="3">
    <source>
        <dbReference type="Proteomes" id="UP000000851"/>
    </source>
</evidence>
<evidence type="ECO:0000313" key="2">
    <source>
        <dbReference type="EMBL" id="ACU73048.1"/>
    </source>
</evidence>
<reference evidence="2 3" key="1">
    <citation type="journal article" date="2009" name="Stand. Genomic Sci.">
        <title>Complete genome sequence of Catenulispora acidiphila type strain (ID 139908).</title>
        <authorList>
            <person name="Copeland A."/>
            <person name="Lapidus A."/>
            <person name="Glavina Del Rio T."/>
            <person name="Nolan M."/>
            <person name="Lucas S."/>
            <person name="Chen F."/>
            <person name="Tice H."/>
            <person name="Cheng J.F."/>
            <person name="Bruce D."/>
            <person name="Goodwin L."/>
            <person name="Pitluck S."/>
            <person name="Mikhailova N."/>
            <person name="Pati A."/>
            <person name="Ivanova N."/>
            <person name="Mavromatis K."/>
            <person name="Chen A."/>
            <person name="Palaniappan K."/>
            <person name="Chain P."/>
            <person name="Land M."/>
            <person name="Hauser L."/>
            <person name="Chang Y.J."/>
            <person name="Jeffries C.D."/>
            <person name="Chertkov O."/>
            <person name="Brettin T."/>
            <person name="Detter J.C."/>
            <person name="Han C."/>
            <person name="Ali Z."/>
            <person name="Tindall B.J."/>
            <person name="Goker M."/>
            <person name="Bristow J."/>
            <person name="Eisen J.A."/>
            <person name="Markowitz V."/>
            <person name="Hugenholtz P."/>
            <person name="Kyrpides N.C."/>
            <person name="Klenk H.P."/>
        </authorList>
    </citation>
    <scope>NUCLEOTIDE SEQUENCE [LARGE SCALE GENOMIC DNA]</scope>
    <source>
        <strain evidence="3">DSM 44928 / JCM 14897 / NBRC 102108 / NRRL B-24433 / ID139908</strain>
    </source>
</reference>
<dbReference type="GO" id="GO:0005506">
    <property type="term" value="F:iron ion binding"/>
    <property type="evidence" value="ECO:0007669"/>
    <property type="project" value="InterPro"/>
</dbReference>
<proteinExistence type="inferred from homology"/>
<dbReference type="KEGG" id="cai:Caci_4184"/>
<dbReference type="PANTHER" id="PTHR46696:SF1">
    <property type="entry name" value="CYTOCHROME P450 YJIB-RELATED"/>
    <property type="match status" value="1"/>
</dbReference>
<protein>
    <submittedName>
        <fullName evidence="2">Cytochrome P450 monooxygenase</fullName>
    </submittedName>
</protein>
<dbReference type="RefSeq" id="WP_015792777.1">
    <property type="nucleotide sequence ID" value="NC_013131.1"/>
</dbReference>
<dbReference type="AlphaFoldDB" id="C7QI03"/>
<organism evidence="2 3">
    <name type="scientific">Catenulispora acidiphila (strain DSM 44928 / JCM 14897 / NBRC 102108 / NRRL B-24433 / ID139908)</name>
    <dbReference type="NCBI Taxonomy" id="479433"/>
    <lineage>
        <taxon>Bacteria</taxon>
        <taxon>Bacillati</taxon>
        <taxon>Actinomycetota</taxon>
        <taxon>Actinomycetes</taxon>
        <taxon>Catenulisporales</taxon>
        <taxon>Catenulisporaceae</taxon>
        <taxon>Catenulispora</taxon>
    </lineage>
</organism>
<dbReference type="PANTHER" id="PTHR46696">
    <property type="entry name" value="P450, PUTATIVE (EUROFUNG)-RELATED"/>
    <property type="match status" value="1"/>
</dbReference>
<dbReference type="GO" id="GO:0016705">
    <property type="term" value="F:oxidoreductase activity, acting on paired donors, with incorporation or reduction of molecular oxygen"/>
    <property type="evidence" value="ECO:0007669"/>
    <property type="project" value="InterPro"/>
</dbReference>
<dbReference type="SUPFAM" id="SSF48264">
    <property type="entry name" value="Cytochrome P450"/>
    <property type="match status" value="1"/>
</dbReference>
<dbReference type="EMBL" id="CP001700">
    <property type="protein sequence ID" value="ACU73048.1"/>
    <property type="molecule type" value="Genomic_DNA"/>
</dbReference>
<accession>C7QI03</accession>
<keyword evidence="3" id="KW-1185">Reference proteome</keyword>
<dbReference type="HOGENOM" id="CLU_033716_1_2_11"/>
<dbReference type="GO" id="GO:0004497">
    <property type="term" value="F:monooxygenase activity"/>
    <property type="evidence" value="ECO:0007669"/>
    <property type="project" value="UniProtKB-KW"/>
</dbReference>